<gene>
    <name evidence="8" type="primary">SPDL1</name>
    <name evidence="8" type="synonym">CCDC99</name>
</gene>
<evidence type="ECO:0000256" key="2">
    <source>
        <dbReference type="ARBA" id="ARBA00022618"/>
    </source>
</evidence>
<feature type="compositionally biased region" description="Polar residues" evidence="9">
    <location>
        <begin position="678"/>
        <end position="689"/>
    </location>
</feature>
<comment type="similarity">
    <text evidence="8">Belongs to the Spindly family.</text>
</comment>
<evidence type="ECO:0000256" key="5">
    <source>
        <dbReference type="ARBA" id="ARBA00023054"/>
    </source>
</evidence>
<sequence length="794" mass="89591">MSPMWKSREPRGWGGGAAFRVFSQRALVASVATPAVTRPAATGVRGSASAGVRVSSLHGPVAGGLLAVSAAKVTVTVTTAIASHLFAVASSVSTPVATACIPAAVAAITAAVASTIATPVAAVASSPASEAILIPPAAWISCFVSAFLTSTLCPLIMWNLSTTALSAESLSSKWTKPNPRFLPVSLSVMTSDFSIMPNCEKYSMSALEDEVKVLRRKVQEGEEALQRAGQYGLQLLDDKMDLHNKLEEQRIEMSNVIEALEQEKYSLQREAELKARMLESLRSEFDLVKSQQKHQMEQQQTLLERNHALELSDLKNKLEKIKTDLEEAQLAGKQMRHKLDQQSEALNSKTEELRVLTERAHETMSSEILELQMQNMDMESAMATLGQELQEARYKEEQLHFANTTLQRQLERLTEEKEEREKEAVSCYNALEKAREANQDLQIQLEQVLQQAQDPNSKGNSLFSELEDKRAEMERQLNSMKRQHESLQKQHVLTKQHMHRMKMQIATLMQLQGNRADPAQLERLQFMLSEKNNEIESLMMKVRELEKEKMTVKDQHPPAPSKEGELMDETYYTDLLKMQLSNSKKDAEKLKDELSMARMKALSESQRVLELERKLYGTEQALKQRHSDNMRLQVKLEELKMKYTPNEVNKAQVQKRRREKFPVPVPEKSASSKEETTTMDTEPSKGSSENTKEETLSHPVEKPVVFPLQSEQPTEPNPRELPRESKSVRICEDPPVCIPDAPRSPVSDSNSKNEDQTHPSHEEENWRTEKKRKKYQQPTHVNSEKTMANECAQQ</sequence>
<keyword evidence="7 8" id="KW-0137">Centromere</keyword>
<dbReference type="GO" id="GO:0000940">
    <property type="term" value="C:outer kinetochore"/>
    <property type="evidence" value="ECO:0007669"/>
    <property type="project" value="UniProtKB-UniRule"/>
</dbReference>
<reference evidence="10" key="1">
    <citation type="submission" date="2025-08" db="UniProtKB">
        <authorList>
            <consortium name="Ensembl"/>
        </authorList>
    </citation>
    <scope>IDENTIFICATION</scope>
</reference>
<dbReference type="GO" id="GO:0007080">
    <property type="term" value="P:mitotic metaphase chromosome alignment"/>
    <property type="evidence" value="ECO:0007669"/>
    <property type="project" value="TreeGrafter"/>
</dbReference>
<feature type="compositionally biased region" description="Basic and acidic residues" evidence="9">
    <location>
        <begin position="751"/>
        <end position="768"/>
    </location>
</feature>
<keyword evidence="6 8" id="KW-0131">Cell cycle</keyword>
<comment type="function">
    <text evidence="8">Required for the localization of dynein and dynactin to the mitotic kintochore. Dynein is believed to control the initial lateral interaction between the kinetochore and spindle microtubules and to facilitate the subsequent formation of end-on kinetochore-microtubule attachments mediated by the NDC80 complex.</text>
</comment>
<dbReference type="GO" id="GO:0007094">
    <property type="term" value="P:mitotic spindle assembly checkpoint signaling"/>
    <property type="evidence" value="ECO:0007669"/>
    <property type="project" value="InterPro"/>
</dbReference>
<dbReference type="GO" id="GO:0043515">
    <property type="term" value="F:kinetochore binding"/>
    <property type="evidence" value="ECO:0007669"/>
    <property type="project" value="UniProtKB-UniRule"/>
</dbReference>
<protein>
    <recommendedName>
        <fullName evidence="8">Protein Spindly</fullName>
    </recommendedName>
    <alternativeName>
        <fullName evidence="8">Coiled-coil domain-containing protein 99</fullName>
    </alternativeName>
    <alternativeName>
        <fullName evidence="8">Spindle apparatus coiled-coil domain-containing protein 1</fullName>
    </alternativeName>
</protein>
<dbReference type="AlphaFoldDB" id="A0A8C2DM74"/>
<feature type="compositionally biased region" description="Basic and acidic residues" evidence="9">
    <location>
        <begin position="690"/>
        <end position="701"/>
    </location>
</feature>
<evidence type="ECO:0000256" key="1">
    <source>
        <dbReference type="ARBA" id="ARBA00022454"/>
    </source>
</evidence>
<dbReference type="GO" id="GO:0034501">
    <property type="term" value="P:protein localization to kinetochore"/>
    <property type="evidence" value="ECO:0007669"/>
    <property type="project" value="UniProtKB-UniRule"/>
</dbReference>
<dbReference type="GO" id="GO:0051301">
    <property type="term" value="P:cell division"/>
    <property type="evidence" value="ECO:0007669"/>
    <property type="project" value="UniProtKB-KW"/>
</dbReference>
<accession>A0A8C2DM74</accession>
<evidence type="ECO:0000256" key="4">
    <source>
        <dbReference type="ARBA" id="ARBA00022838"/>
    </source>
</evidence>
<proteinExistence type="inferred from homology"/>
<evidence type="ECO:0000256" key="3">
    <source>
        <dbReference type="ARBA" id="ARBA00022776"/>
    </source>
</evidence>
<organism evidence="10 11">
    <name type="scientific">Cyprinus carpio</name>
    <name type="common">Common carp</name>
    <dbReference type="NCBI Taxonomy" id="7962"/>
    <lineage>
        <taxon>Eukaryota</taxon>
        <taxon>Metazoa</taxon>
        <taxon>Chordata</taxon>
        <taxon>Craniata</taxon>
        <taxon>Vertebrata</taxon>
        <taxon>Euteleostomi</taxon>
        <taxon>Actinopterygii</taxon>
        <taxon>Neopterygii</taxon>
        <taxon>Teleostei</taxon>
        <taxon>Ostariophysi</taxon>
        <taxon>Cypriniformes</taxon>
        <taxon>Cyprinidae</taxon>
        <taxon>Cyprininae</taxon>
        <taxon>Cyprinus</taxon>
    </lineage>
</organism>
<dbReference type="PANTHER" id="PTHR32123">
    <property type="entry name" value="BICD FAMILY-LIKE CARGO ADAPTER"/>
    <property type="match status" value="1"/>
</dbReference>
<dbReference type="InterPro" id="IPR051149">
    <property type="entry name" value="Spindly/BICDR_Dynein_Adapter"/>
</dbReference>
<comment type="subcellular location">
    <subcellularLocation>
        <location evidence="8">Chromosome</location>
        <location evidence="8">Centromere</location>
        <location evidence="8">Kinetochore</location>
    </subcellularLocation>
</comment>
<feature type="coiled-coil region" evidence="8">
    <location>
        <begin position="304"/>
        <end position="359"/>
    </location>
</feature>
<evidence type="ECO:0000256" key="6">
    <source>
        <dbReference type="ARBA" id="ARBA00023306"/>
    </source>
</evidence>
<keyword evidence="5 8" id="KW-0175">Coiled coil</keyword>
<keyword evidence="2 8" id="KW-0132">Cell division</keyword>
<evidence type="ECO:0000256" key="7">
    <source>
        <dbReference type="ARBA" id="ARBA00023328"/>
    </source>
</evidence>
<feature type="coiled-coil region" evidence="8">
    <location>
        <begin position="204"/>
        <end position="277"/>
    </location>
</feature>
<dbReference type="GO" id="GO:0000132">
    <property type="term" value="P:establishment of mitotic spindle orientation"/>
    <property type="evidence" value="ECO:0007669"/>
    <property type="project" value="TreeGrafter"/>
</dbReference>
<feature type="coiled-coil region" evidence="8">
    <location>
        <begin position="399"/>
        <end position="490"/>
    </location>
</feature>
<feature type="region of interest" description="Disordered" evidence="9">
    <location>
        <begin position="647"/>
        <end position="794"/>
    </location>
</feature>
<feature type="coiled-coil region" evidence="8">
    <location>
        <begin position="521"/>
        <end position="600"/>
    </location>
</feature>
<keyword evidence="1 8" id="KW-0158">Chromosome</keyword>
<dbReference type="PANTHER" id="PTHR32123:SF9">
    <property type="entry name" value="PROTEIN SPINDLY"/>
    <property type="match status" value="1"/>
</dbReference>
<keyword evidence="3 8" id="KW-0498">Mitosis</keyword>
<keyword evidence="4 8" id="KW-0995">Kinetochore</keyword>
<dbReference type="GO" id="GO:0000922">
    <property type="term" value="C:spindle pole"/>
    <property type="evidence" value="ECO:0007669"/>
    <property type="project" value="TreeGrafter"/>
</dbReference>
<evidence type="ECO:0000313" key="11">
    <source>
        <dbReference type="Proteomes" id="UP000694701"/>
    </source>
</evidence>
<name>A0A8C2DM74_CYPCA</name>
<feature type="compositionally biased region" description="Polar residues" evidence="9">
    <location>
        <begin position="776"/>
        <end position="794"/>
    </location>
</feature>
<feature type="compositionally biased region" description="Basic and acidic residues" evidence="9">
    <location>
        <begin position="717"/>
        <end position="732"/>
    </location>
</feature>
<dbReference type="Proteomes" id="UP000694701">
    <property type="component" value="Unplaced"/>
</dbReference>
<evidence type="ECO:0000313" key="10">
    <source>
        <dbReference type="Ensembl" id="ENSCCRP00020028557.1"/>
    </source>
</evidence>
<dbReference type="Ensembl" id="ENSCCRT00020031307.1">
    <property type="protein sequence ID" value="ENSCCRP00020028557.1"/>
    <property type="gene ID" value="ENSCCRG00020012956.1"/>
</dbReference>
<evidence type="ECO:0000256" key="9">
    <source>
        <dbReference type="SAM" id="MobiDB-lite"/>
    </source>
</evidence>
<dbReference type="HAMAP" id="MF_03041">
    <property type="entry name" value="SPDLY"/>
    <property type="match status" value="1"/>
</dbReference>
<dbReference type="InterPro" id="IPR028593">
    <property type="entry name" value="SPDLY_chordates"/>
</dbReference>
<evidence type="ECO:0000256" key="8">
    <source>
        <dbReference type="HAMAP-Rule" id="MF_03041"/>
    </source>
</evidence>